<dbReference type="InterPro" id="IPR009003">
    <property type="entry name" value="Peptidase_S1_PA"/>
</dbReference>
<dbReference type="InterPro" id="IPR043504">
    <property type="entry name" value="Peptidase_S1_PA_chymotrypsin"/>
</dbReference>
<dbReference type="SUPFAM" id="SSF50494">
    <property type="entry name" value="Trypsin-like serine proteases"/>
    <property type="match status" value="1"/>
</dbReference>
<keyword evidence="4" id="KW-1185">Reference proteome</keyword>
<comment type="caution">
    <text evidence="3">The sequence shown here is derived from an EMBL/GenBank/DDBJ whole genome shotgun (WGS) entry which is preliminary data.</text>
</comment>
<feature type="signal peptide" evidence="1">
    <location>
        <begin position="1"/>
        <end position="24"/>
    </location>
</feature>
<keyword evidence="1" id="KW-0732">Signal</keyword>
<evidence type="ECO:0000256" key="1">
    <source>
        <dbReference type="SAM" id="SignalP"/>
    </source>
</evidence>
<feature type="chain" id="PRO_5044742763" description="Peptidase S1 domain-containing protein" evidence="1">
    <location>
        <begin position="25"/>
        <end position="314"/>
    </location>
</feature>
<protein>
    <recommendedName>
        <fullName evidence="2">Peptidase S1 domain-containing protein</fullName>
    </recommendedName>
</protein>
<evidence type="ECO:0000259" key="2">
    <source>
        <dbReference type="PROSITE" id="PS50240"/>
    </source>
</evidence>
<dbReference type="Pfam" id="PF00089">
    <property type="entry name" value="Trypsin"/>
    <property type="match status" value="1"/>
</dbReference>
<dbReference type="InterPro" id="IPR001254">
    <property type="entry name" value="Trypsin_dom"/>
</dbReference>
<evidence type="ECO:0000313" key="4">
    <source>
        <dbReference type="Proteomes" id="UP001516400"/>
    </source>
</evidence>
<name>A0ABD2MN40_9CUCU</name>
<evidence type="ECO:0000313" key="3">
    <source>
        <dbReference type="EMBL" id="KAL3267805.1"/>
    </source>
</evidence>
<proteinExistence type="predicted"/>
<gene>
    <name evidence="3" type="ORF">HHI36_006937</name>
</gene>
<dbReference type="EMBL" id="JABFTP020000021">
    <property type="protein sequence ID" value="KAL3267805.1"/>
    <property type="molecule type" value="Genomic_DNA"/>
</dbReference>
<organism evidence="3 4">
    <name type="scientific">Cryptolaemus montrouzieri</name>
    <dbReference type="NCBI Taxonomy" id="559131"/>
    <lineage>
        <taxon>Eukaryota</taxon>
        <taxon>Metazoa</taxon>
        <taxon>Ecdysozoa</taxon>
        <taxon>Arthropoda</taxon>
        <taxon>Hexapoda</taxon>
        <taxon>Insecta</taxon>
        <taxon>Pterygota</taxon>
        <taxon>Neoptera</taxon>
        <taxon>Endopterygota</taxon>
        <taxon>Coleoptera</taxon>
        <taxon>Polyphaga</taxon>
        <taxon>Cucujiformia</taxon>
        <taxon>Coccinelloidea</taxon>
        <taxon>Coccinellidae</taxon>
        <taxon>Scymninae</taxon>
        <taxon>Scymnini</taxon>
        <taxon>Cryptolaemus</taxon>
    </lineage>
</organism>
<reference evidence="3 4" key="1">
    <citation type="journal article" date="2021" name="BMC Biol.">
        <title>Horizontally acquired antibacterial genes associated with adaptive radiation of ladybird beetles.</title>
        <authorList>
            <person name="Li H.S."/>
            <person name="Tang X.F."/>
            <person name="Huang Y.H."/>
            <person name="Xu Z.Y."/>
            <person name="Chen M.L."/>
            <person name="Du X.Y."/>
            <person name="Qiu B.Y."/>
            <person name="Chen P.T."/>
            <person name="Zhang W."/>
            <person name="Slipinski A."/>
            <person name="Escalona H.E."/>
            <person name="Waterhouse R.M."/>
            <person name="Zwick A."/>
            <person name="Pang H."/>
        </authorList>
    </citation>
    <scope>NUCLEOTIDE SEQUENCE [LARGE SCALE GENOMIC DNA]</scope>
    <source>
        <strain evidence="3">SYSU2018</strain>
    </source>
</reference>
<dbReference type="AlphaFoldDB" id="A0ABD2MN40"/>
<dbReference type="Gene3D" id="2.40.10.10">
    <property type="entry name" value="Trypsin-like serine proteases"/>
    <property type="match status" value="2"/>
</dbReference>
<feature type="domain" description="Peptidase S1" evidence="2">
    <location>
        <begin position="4"/>
        <end position="314"/>
    </location>
</feature>
<sequence>MYKIVFGVIYSFIFLFFFEQPVILEDVGDAEYPELLHFVLLPDIETNQKITRACTGVMISVSHFLTSSKCVDQVRREGPHAMILYNKIGIDNKSTRIFGFHWKFHKYYDGKNVDRDIAVVHIQDTLGLNSLRAVVSVYCKSCYDYCYLPGWGTFSQNYDNVNVLRDNILRKTRISVLREELADGTSTDIFVQKLNSSDGTPLDFGSPLVCHKMIGNQMHTGVVGIFTDSFYTENEEFRFRSFRGLLTWISNWAMGTEICPSGNLKNSFVCSHTDCDNPDVGRYGYRKLAEKACAPYFRSNFVTVLNIILLSQWL</sequence>
<accession>A0ABD2MN40</accession>
<dbReference type="PROSITE" id="PS50240">
    <property type="entry name" value="TRYPSIN_DOM"/>
    <property type="match status" value="1"/>
</dbReference>
<dbReference type="Proteomes" id="UP001516400">
    <property type="component" value="Unassembled WGS sequence"/>
</dbReference>